<reference evidence="2" key="1">
    <citation type="journal article" date="2019" name="Int. J. Syst. Evol. Microbiol.">
        <title>The Global Catalogue of Microorganisms (GCM) 10K type strain sequencing project: providing services to taxonomists for standard genome sequencing and annotation.</title>
        <authorList>
            <consortium name="The Broad Institute Genomics Platform"/>
            <consortium name="The Broad Institute Genome Sequencing Center for Infectious Disease"/>
            <person name="Wu L."/>
            <person name="Ma J."/>
        </authorList>
    </citation>
    <scope>NUCLEOTIDE SEQUENCE [LARGE SCALE GENOMIC DNA]</scope>
    <source>
        <strain evidence="2">CCUG 53519</strain>
    </source>
</reference>
<gene>
    <name evidence="1" type="ORF">ACFQ3J_24530</name>
</gene>
<name>A0ABW3Q745_9BACL</name>
<accession>A0ABW3Q745</accession>
<dbReference type="EMBL" id="JBHTKX010000008">
    <property type="protein sequence ID" value="MFD1131291.1"/>
    <property type="molecule type" value="Genomic_DNA"/>
</dbReference>
<organism evidence="1 2">
    <name type="scientific">Paenibacillus provencensis</name>
    <dbReference type="NCBI Taxonomy" id="441151"/>
    <lineage>
        <taxon>Bacteria</taxon>
        <taxon>Bacillati</taxon>
        <taxon>Bacillota</taxon>
        <taxon>Bacilli</taxon>
        <taxon>Bacillales</taxon>
        <taxon>Paenibacillaceae</taxon>
        <taxon>Paenibacillus</taxon>
    </lineage>
</organism>
<proteinExistence type="predicted"/>
<comment type="caution">
    <text evidence="1">The sequence shown here is derived from an EMBL/GenBank/DDBJ whole genome shotgun (WGS) entry which is preliminary data.</text>
</comment>
<dbReference type="Proteomes" id="UP001597169">
    <property type="component" value="Unassembled WGS sequence"/>
</dbReference>
<protein>
    <submittedName>
        <fullName evidence="1">Uncharacterized protein</fullName>
    </submittedName>
</protein>
<dbReference type="RefSeq" id="WP_090727598.1">
    <property type="nucleotide sequence ID" value="NZ_JBHTKX010000008.1"/>
</dbReference>
<evidence type="ECO:0000313" key="2">
    <source>
        <dbReference type="Proteomes" id="UP001597169"/>
    </source>
</evidence>
<evidence type="ECO:0000313" key="1">
    <source>
        <dbReference type="EMBL" id="MFD1131291.1"/>
    </source>
</evidence>
<sequence>MVELIRNNNKNEVLERRKDDTESKCCVRHCTINMREILGRFDDGTFSVIMCPNHQIMYVIGILKNSEMNLLPSNLTDKKVCSLCEEQAIIFAENDATYELCSSHLKKLIRKNLLPNEFMVLYGRYGSTFQLHEDFYDNYGGTVQPVKFKEERN</sequence>
<keyword evidence="2" id="KW-1185">Reference proteome</keyword>